<name>S7PST0_GLOTA</name>
<evidence type="ECO:0000256" key="1">
    <source>
        <dbReference type="SAM" id="MobiDB-lite"/>
    </source>
</evidence>
<dbReference type="Gene3D" id="3.40.50.720">
    <property type="entry name" value="NAD(P)-binding Rossmann-like Domain"/>
    <property type="match status" value="1"/>
</dbReference>
<sequence>MSSSSVSGVSPLARGAHPGQSEILQLFLERFGEHLIDISLFLRGHEEYVDRCLDRFTTILLGNSTRWRSVTIVSQDSLVLSDFLEDAQWASTPKLVLLAIQCEHPWDNAVGFGRTMKPSAEWEVPSLTSLRLQDFTQYTLFPVQHLTSVYLSTSISSTEIRNCWWIWEFRAMLTRMPKLTHLTLDRLSFKRGRRPVQRITDNDRITLLSLRILRLPFRAQGITSMSGFMNFQVSGDYDDIPITILHYLLCPLLDTLELANCGWLNLRRIHKFPLVQSLTFQGLYRPLTVSPVCDSFPAVKELAIVGANPQALQEVLPMQRWSSWLELRTLTVTNEAFDWIDFLTWRSKCRVPIRKLCLDRSVIARPSDLLHLVELETYEVAAVAPIHDEESTSDSEFDDDDDDDDGEWVGGKHSDPELQPAATDHASIRSAREDSEGSIAGNAEGRSQDIANRKHISNPSGWIKVKSIDHTDTPRQGLAPKPCCPTSPHSGHTRPLLVIHKDRHGLVIIPSIRFLIIRRINVDNGPVVQPNETALGINIIDTVKEAGVKHFVYCNVVHPYLSKLLNHQVKLCKTYTAPRVQEYSFLPYTILQPTSRVKNFPLPRILGFLYPPDFAEIAVNILLGPEPRMSSEETDKRMQCLTLDREGEEGVEARMYEEARYPGNNGITRWLLSREPTTWRVWVKSLQTPSESKWSVS</sequence>
<dbReference type="EMBL" id="KB469313">
    <property type="protein sequence ID" value="EPQ50871.1"/>
    <property type="molecule type" value="Genomic_DNA"/>
</dbReference>
<dbReference type="SUPFAM" id="SSF51735">
    <property type="entry name" value="NAD(P)-binding Rossmann-fold domains"/>
    <property type="match status" value="1"/>
</dbReference>
<feature type="compositionally biased region" description="Basic and acidic residues" evidence="1">
    <location>
        <begin position="426"/>
        <end position="435"/>
    </location>
</feature>
<reference evidence="2 3" key="1">
    <citation type="journal article" date="2012" name="Science">
        <title>The Paleozoic origin of enzymatic lignin decomposition reconstructed from 31 fungal genomes.</title>
        <authorList>
            <person name="Floudas D."/>
            <person name="Binder M."/>
            <person name="Riley R."/>
            <person name="Barry K."/>
            <person name="Blanchette R.A."/>
            <person name="Henrissat B."/>
            <person name="Martinez A.T."/>
            <person name="Otillar R."/>
            <person name="Spatafora J.W."/>
            <person name="Yadav J.S."/>
            <person name="Aerts A."/>
            <person name="Benoit I."/>
            <person name="Boyd A."/>
            <person name="Carlson A."/>
            <person name="Copeland A."/>
            <person name="Coutinho P.M."/>
            <person name="de Vries R.P."/>
            <person name="Ferreira P."/>
            <person name="Findley K."/>
            <person name="Foster B."/>
            <person name="Gaskell J."/>
            <person name="Glotzer D."/>
            <person name="Gorecki P."/>
            <person name="Heitman J."/>
            <person name="Hesse C."/>
            <person name="Hori C."/>
            <person name="Igarashi K."/>
            <person name="Jurgens J.A."/>
            <person name="Kallen N."/>
            <person name="Kersten P."/>
            <person name="Kohler A."/>
            <person name="Kuees U."/>
            <person name="Kumar T.K.A."/>
            <person name="Kuo A."/>
            <person name="LaButti K."/>
            <person name="Larrondo L.F."/>
            <person name="Lindquist E."/>
            <person name="Ling A."/>
            <person name="Lombard V."/>
            <person name="Lucas S."/>
            <person name="Lundell T."/>
            <person name="Martin R."/>
            <person name="McLaughlin D.J."/>
            <person name="Morgenstern I."/>
            <person name="Morin E."/>
            <person name="Murat C."/>
            <person name="Nagy L.G."/>
            <person name="Nolan M."/>
            <person name="Ohm R.A."/>
            <person name="Patyshakuliyeva A."/>
            <person name="Rokas A."/>
            <person name="Ruiz-Duenas F.J."/>
            <person name="Sabat G."/>
            <person name="Salamov A."/>
            <person name="Samejima M."/>
            <person name="Schmutz J."/>
            <person name="Slot J.C."/>
            <person name="St John F."/>
            <person name="Stenlid J."/>
            <person name="Sun H."/>
            <person name="Sun S."/>
            <person name="Syed K."/>
            <person name="Tsang A."/>
            <person name="Wiebenga A."/>
            <person name="Young D."/>
            <person name="Pisabarro A."/>
            <person name="Eastwood D.C."/>
            <person name="Martin F."/>
            <person name="Cullen D."/>
            <person name="Grigoriev I.V."/>
            <person name="Hibbett D.S."/>
        </authorList>
    </citation>
    <scope>NUCLEOTIDE SEQUENCE [LARGE SCALE GENOMIC DNA]</scope>
    <source>
        <strain evidence="2 3">ATCC 11539</strain>
    </source>
</reference>
<evidence type="ECO:0000313" key="3">
    <source>
        <dbReference type="Proteomes" id="UP000030669"/>
    </source>
</evidence>
<feature type="region of interest" description="Disordered" evidence="1">
    <location>
        <begin position="384"/>
        <end position="454"/>
    </location>
</feature>
<organism evidence="2 3">
    <name type="scientific">Gloeophyllum trabeum (strain ATCC 11539 / FP-39264 / Madison 617)</name>
    <name type="common">Brown rot fungus</name>
    <dbReference type="NCBI Taxonomy" id="670483"/>
    <lineage>
        <taxon>Eukaryota</taxon>
        <taxon>Fungi</taxon>
        <taxon>Dikarya</taxon>
        <taxon>Basidiomycota</taxon>
        <taxon>Agaricomycotina</taxon>
        <taxon>Agaricomycetes</taxon>
        <taxon>Gloeophyllales</taxon>
        <taxon>Gloeophyllaceae</taxon>
        <taxon>Gloeophyllum</taxon>
    </lineage>
</organism>
<evidence type="ECO:0000313" key="2">
    <source>
        <dbReference type="EMBL" id="EPQ50871.1"/>
    </source>
</evidence>
<proteinExistence type="predicted"/>
<protein>
    <recommendedName>
        <fullName evidence="4">F-box domain-containing protein</fullName>
    </recommendedName>
</protein>
<keyword evidence="3" id="KW-1185">Reference proteome</keyword>
<dbReference type="SUPFAM" id="SSF52058">
    <property type="entry name" value="L domain-like"/>
    <property type="match status" value="1"/>
</dbReference>
<feature type="compositionally biased region" description="Acidic residues" evidence="1">
    <location>
        <begin position="391"/>
        <end position="407"/>
    </location>
</feature>
<dbReference type="HOGENOM" id="CLU_395363_0_0_1"/>
<dbReference type="GeneID" id="19300952"/>
<dbReference type="RefSeq" id="XP_007870751.1">
    <property type="nucleotide sequence ID" value="XM_007872560.1"/>
</dbReference>
<dbReference type="Proteomes" id="UP000030669">
    <property type="component" value="Unassembled WGS sequence"/>
</dbReference>
<gene>
    <name evidence="2" type="ORF">GLOTRDRAFT_123431</name>
</gene>
<dbReference type="InterPro" id="IPR036291">
    <property type="entry name" value="NAD(P)-bd_dom_sf"/>
</dbReference>
<dbReference type="AlphaFoldDB" id="S7PST0"/>
<accession>S7PST0</accession>
<evidence type="ECO:0008006" key="4">
    <source>
        <dbReference type="Google" id="ProtNLM"/>
    </source>
</evidence>
<dbReference type="STRING" id="670483.S7PST0"/>
<dbReference type="OrthoDB" id="419598at2759"/>
<dbReference type="KEGG" id="gtr:GLOTRDRAFT_123431"/>